<dbReference type="InterPro" id="IPR027417">
    <property type="entry name" value="P-loop_NTPase"/>
</dbReference>
<protein>
    <recommendedName>
        <fullName evidence="12">Structural maintenance of chromosomes protein 6</fullName>
    </recommendedName>
</protein>
<feature type="region of interest" description="Disordered" evidence="14">
    <location>
        <begin position="1"/>
        <end position="35"/>
    </location>
</feature>
<comment type="similarity">
    <text evidence="3">Belongs to the SMC family. SMC6 subfamily.</text>
</comment>
<dbReference type="GeneID" id="111118920"/>
<evidence type="ECO:0000256" key="11">
    <source>
        <dbReference type="ARBA" id="ARBA00023242"/>
    </source>
</evidence>
<evidence type="ECO:0000256" key="4">
    <source>
        <dbReference type="ARBA" id="ARBA00022454"/>
    </source>
</evidence>
<feature type="compositionally biased region" description="Basic and acidic residues" evidence="14">
    <location>
        <begin position="829"/>
        <end position="845"/>
    </location>
</feature>
<evidence type="ECO:0000256" key="2">
    <source>
        <dbReference type="ARBA" id="ARBA00004286"/>
    </source>
</evidence>
<keyword evidence="11" id="KW-0539">Nucleus</keyword>
<evidence type="ECO:0000256" key="1">
    <source>
        <dbReference type="ARBA" id="ARBA00004123"/>
    </source>
</evidence>
<evidence type="ECO:0000313" key="16">
    <source>
        <dbReference type="Proteomes" id="UP000694844"/>
    </source>
</evidence>
<dbReference type="GO" id="GO:0005524">
    <property type="term" value="F:ATP binding"/>
    <property type="evidence" value="ECO:0007669"/>
    <property type="project" value="UniProtKB-KW"/>
</dbReference>
<keyword evidence="6" id="KW-0227">DNA damage</keyword>
<dbReference type="SUPFAM" id="SSF52540">
    <property type="entry name" value="P-loop containing nucleoside triphosphate hydrolases"/>
    <property type="match status" value="2"/>
</dbReference>
<evidence type="ECO:0000259" key="15">
    <source>
        <dbReference type="Pfam" id="PF13476"/>
    </source>
</evidence>
<evidence type="ECO:0000256" key="6">
    <source>
        <dbReference type="ARBA" id="ARBA00022763"/>
    </source>
</evidence>
<dbReference type="Pfam" id="PF13476">
    <property type="entry name" value="AAA_23"/>
    <property type="match status" value="1"/>
</dbReference>
<reference evidence="17" key="1">
    <citation type="submission" date="2025-08" db="UniProtKB">
        <authorList>
            <consortium name="RefSeq"/>
        </authorList>
    </citation>
    <scope>IDENTIFICATION</scope>
    <source>
        <tissue evidence="17">Whole sample</tissue>
    </source>
</reference>
<dbReference type="RefSeq" id="XP_022314343.1">
    <property type="nucleotide sequence ID" value="XM_022458635.1"/>
</dbReference>
<comment type="subcellular location">
    <subcellularLocation>
        <location evidence="2">Chromosome</location>
    </subcellularLocation>
    <subcellularLocation>
        <location evidence="1">Nucleus</location>
    </subcellularLocation>
</comment>
<feature type="region of interest" description="Disordered" evidence="14">
    <location>
        <begin position="826"/>
        <end position="845"/>
    </location>
</feature>
<dbReference type="GO" id="GO:0030915">
    <property type="term" value="C:Smc5-Smc6 complex"/>
    <property type="evidence" value="ECO:0007669"/>
    <property type="project" value="TreeGrafter"/>
</dbReference>
<evidence type="ECO:0000256" key="13">
    <source>
        <dbReference type="SAM" id="Coils"/>
    </source>
</evidence>
<dbReference type="Gene3D" id="1.10.287.1490">
    <property type="match status" value="1"/>
</dbReference>
<evidence type="ECO:0000256" key="12">
    <source>
        <dbReference type="ARBA" id="ARBA00069480"/>
    </source>
</evidence>
<dbReference type="PANTHER" id="PTHR19306">
    <property type="entry name" value="STRUCTURAL MAINTENANCE OF CHROMOSOMES 5,6 SMC5, SMC6"/>
    <property type="match status" value="1"/>
</dbReference>
<keyword evidence="7" id="KW-0067">ATP-binding</keyword>
<proteinExistence type="inferred from homology"/>
<feature type="coiled-coil region" evidence="13">
    <location>
        <begin position="289"/>
        <end position="436"/>
    </location>
</feature>
<feature type="domain" description="Rad50/SbcC-type AAA" evidence="15">
    <location>
        <begin position="57"/>
        <end position="283"/>
    </location>
</feature>
<dbReference type="InterPro" id="IPR038729">
    <property type="entry name" value="Rad50/SbcC_AAA"/>
</dbReference>
<sequence>MSKRKGEELPGPSRKKSTSLVGTSSRVSEDEEDDMDLTQNADFDINTKEADIGIVEKICLKNFMCHSRLDVSLGPHVNFIVGRNGSGKSAIITALVVGLGGKASVTSRGSTIKGFIKSGKHNAEVEIHLRNRGPDAYKAGTYGDKIVVERKFTHDGSSSYKLKSREGKVVSTKREELTAILDQFNIQVDNPVAILNQDTSRNFLNSKSPHDRYRFFLKATQLEQMLLDYTRANEQREITKEVIEKKQQTLPTLEKEVLDWEQKFKSLTALDDLKTKMEQRKKELAWAFVISRERDLQQMEKNLQQEQKRIPKFDQKVEEAKAKVEKCIQKHNDLKERLRQTNEEVKLLRPQFDAAKETLKEAKAVLRNRQNEFRKKESELRKLAKERDDISARIQELQKSAQHDYESERREREEKIRGLEEQAKALKAQQTTTEHDLENFRGEVTKLKGEERQMQMDVNSMKSHEDKKKKQLNNLLGAKNDRLARFGPYMPNLLQHIEEKFKRGEFHQKPRGPLGACFKLKDPKWALAAERCLGALLQSFCCHDHHDEKILESLFDRVCNDRHRPSIIVSRFKNSVYDISKLRAHSERFPAVYDVIDSQDPVILNTLIDQRGIENILLIEDKVEARTVMDPDVQAQPRNCHEAFTVEGDQIHSVPSLRYYSNNNSHARFLTSNTEQDIHRLQGELTQLRQEIQKKEQVKVTLVNNLRKNQNEEKKCETQLMKIGQRLNKFQNEIYELKSVEDPAPIDVTTLEEEVNNLDTQISEMSTVREELHTQYQTSLSEFQVHEQKFKEVESQMREKAEVGEPLKDEFGLAQVEIEQAKSHRKHYEQKLEEQQNKIREEQRKVEEESKVLESDVRKAKQICEEKINTRRSIQNLESEITQINKQIKAEEKSHGNAEEITRTFHEKRDMYRKIVTEVKQCQSFIQALLEALDKRKSNSRKMRSFISLRVKLNFIEQVAITKPSWNSKLKISHKKETISIIVQPTTTEGEGARDMRSLSGGERSFSTVCFILALWDAMESPFRCLDEFDVFMDMVNRRISMDMMMAVAKNQKHKQFIFLTPQNMSKLGIEIKSSKIFWMPDPDRGQGVLPFEPVNNEEEDAGN</sequence>
<keyword evidence="10" id="KW-0234">DNA repair</keyword>
<organism evidence="16 17">
    <name type="scientific">Crassostrea virginica</name>
    <name type="common">Eastern oyster</name>
    <dbReference type="NCBI Taxonomy" id="6565"/>
    <lineage>
        <taxon>Eukaryota</taxon>
        <taxon>Metazoa</taxon>
        <taxon>Spiralia</taxon>
        <taxon>Lophotrochozoa</taxon>
        <taxon>Mollusca</taxon>
        <taxon>Bivalvia</taxon>
        <taxon>Autobranchia</taxon>
        <taxon>Pteriomorphia</taxon>
        <taxon>Ostreida</taxon>
        <taxon>Ostreoidea</taxon>
        <taxon>Ostreidae</taxon>
        <taxon>Crassostrea</taxon>
    </lineage>
</organism>
<evidence type="ECO:0000256" key="5">
    <source>
        <dbReference type="ARBA" id="ARBA00022741"/>
    </source>
</evidence>
<name>A0A8B8CEY2_CRAVI</name>
<keyword evidence="4" id="KW-0158">Chromosome</keyword>
<dbReference type="GO" id="GO:0035861">
    <property type="term" value="C:site of double-strand break"/>
    <property type="evidence" value="ECO:0007669"/>
    <property type="project" value="TreeGrafter"/>
</dbReference>
<dbReference type="AlphaFoldDB" id="A0A8B8CEY2"/>
<dbReference type="GO" id="GO:0003684">
    <property type="term" value="F:damaged DNA binding"/>
    <property type="evidence" value="ECO:0007669"/>
    <property type="project" value="TreeGrafter"/>
</dbReference>
<dbReference type="GO" id="GO:0003697">
    <property type="term" value="F:single-stranded DNA binding"/>
    <property type="evidence" value="ECO:0007669"/>
    <property type="project" value="TreeGrafter"/>
</dbReference>
<gene>
    <name evidence="17" type="primary">LOC111118920</name>
</gene>
<evidence type="ECO:0000256" key="8">
    <source>
        <dbReference type="ARBA" id="ARBA00023054"/>
    </source>
</evidence>
<dbReference type="OrthoDB" id="10072614at2759"/>
<dbReference type="Gene3D" id="3.40.50.300">
    <property type="entry name" value="P-loop containing nucleotide triphosphate hydrolases"/>
    <property type="match status" value="2"/>
</dbReference>
<evidence type="ECO:0000256" key="14">
    <source>
        <dbReference type="SAM" id="MobiDB-lite"/>
    </source>
</evidence>
<evidence type="ECO:0000256" key="10">
    <source>
        <dbReference type="ARBA" id="ARBA00023204"/>
    </source>
</evidence>
<keyword evidence="8 13" id="KW-0175">Coiled coil</keyword>
<keyword evidence="9" id="KW-0233">DNA recombination</keyword>
<evidence type="ECO:0000256" key="3">
    <source>
        <dbReference type="ARBA" id="ARBA00006793"/>
    </source>
</evidence>
<accession>A0A8B8CEY2</accession>
<evidence type="ECO:0000313" key="17">
    <source>
        <dbReference type="RefSeq" id="XP_022314343.1"/>
    </source>
</evidence>
<dbReference type="Proteomes" id="UP000694844">
    <property type="component" value="Chromosome 2"/>
</dbReference>
<evidence type="ECO:0000256" key="7">
    <source>
        <dbReference type="ARBA" id="ARBA00022840"/>
    </source>
</evidence>
<feature type="coiled-coil region" evidence="13">
    <location>
        <begin position="671"/>
        <end position="705"/>
    </location>
</feature>
<keyword evidence="5" id="KW-0547">Nucleotide-binding</keyword>
<keyword evidence="16" id="KW-1185">Reference proteome</keyword>
<dbReference type="FunFam" id="3.40.50.300:FF:000959">
    <property type="entry name" value="structural maintenance of chromosomes protein 6"/>
    <property type="match status" value="1"/>
</dbReference>
<dbReference type="GO" id="GO:0000724">
    <property type="term" value="P:double-strand break repair via homologous recombination"/>
    <property type="evidence" value="ECO:0007669"/>
    <property type="project" value="TreeGrafter"/>
</dbReference>
<dbReference type="KEGG" id="cvn:111118920"/>
<evidence type="ECO:0000256" key="9">
    <source>
        <dbReference type="ARBA" id="ARBA00023172"/>
    </source>
</evidence>
<dbReference type="GO" id="GO:0005634">
    <property type="term" value="C:nucleus"/>
    <property type="evidence" value="ECO:0007669"/>
    <property type="project" value="UniProtKB-SubCell"/>
</dbReference>
<dbReference type="PANTHER" id="PTHR19306:SF6">
    <property type="entry name" value="STRUCTURAL MAINTENANCE OF CHROMOSOMES PROTEIN 6"/>
    <property type="match status" value="1"/>
</dbReference>